<name>A0A1C7MM27_GRIFR</name>
<protein>
    <submittedName>
        <fullName evidence="1">Uncharacterized protein</fullName>
    </submittedName>
</protein>
<gene>
    <name evidence="1" type="ORF">A0H81_01803</name>
</gene>
<reference evidence="1 2" key="1">
    <citation type="submission" date="2016-03" db="EMBL/GenBank/DDBJ databases">
        <title>Whole genome sequencing of Grifola frondosa 9006-11.</title>
        <authorList>
            <person name="Min B."/>
            <person name="Park H."/>
            <person name="Kim J.-G."/>
            <person name="Cho H."/>
            <person name="Oh Y.-L."/>
            <person name="Kong W.-S."/>
            <person name="Choi I.-G."/>
        </authorList>
    </citation>
    <scope>NUCLEOTIDE SEQUENCE [LARGE SCALE GENOMIC DNA]</scope>
    <source>
        <strain evidence="1 2">9006-11</strain>
    </source>
</reference>
<evidence type="ECO:0000313" key="1">
    <source>
        <dbReference type="EMBL" id="OBZ77921.1"/>
    </source>
</evidence>
<dbReference type="AlphaFoldDB" id="A0A1C7MM27"/>
<keyword evidence="2" id="KW-1185">Reference proteome</keyword>
<organism evidence="1 2">
    <name type="scientific">Grifola frondosa</name>
    <name type="common">Maitake</name>
    <name type="synonym">Polyporus frondosus</name>
    <dbReference type="NCBI Taxonomy" id="5627"/>
    <lineage>
        <taxon>Eukaryota</taxon>
        <taxon>Fungi</taxon>
        <taxon>Dikarya</taxon>
        <taxon>Basidiomycota</taxon>
        <taxon>Agaricomycotina</taxon>
        <taxon>Agaricomycetes</taxon>
        <taxon>Polyporales</taxon>
        <taxon>Grifolaceae</taxon>
        <taxon>Grifola</taxon>
    </lineage>
</organism>
<proteinExistence type="predicted"/>
<sequence length="118" mass="13343">MTRFEVAHGDSHWHIGVYNFAPRQADRLDLPAIYINSAPNSACAEVPDIITQHGVESRQRYHPGDVSDTRFDQKDSLQDKRKATSIALRVILEAATAQTALVLSTRWSVLIRRFQTII</sequence>
<dbReference type="Proteomes" id="UP000092993">
    <property type="component" value="Unassembled WGS sequence"/>
</dbReference>
<accession>A0A1C7MM27</accession>
<dbReference type="EMBL" id="LUGG01000002">
    <property type="protein sequence ID" value="OBZ77921.1"/>
    <property type="molecule type" value="Genomic_DNA"/>
</dbReference>
<evidence type="ECO:0000313" key="2">
    <source>
        <dbReference type="Proteomes" id="UP000092993"/>
    </source>
</evidence>
<comment type="caution">
    <text evidence="1">The sequence shown here is derived from an EMBL/GenBank/DDBJ whole genome shotgun (WGS) entry which is preliminary data.</text>
</comment>